<keyword evidence="2" id="KW-1185">Reference proteome</keyword>
<accession>W5SUQ8</accession>
<dbReference type="STRING" id="1313292.BCO_0092800"/>
<evidence type="ECO:0000313" key="1">
    <source>
        <dbReference type="EMBL" id="AHH10388.1"/>
    </source>
</evidence>
<reference evidence="1" key="1">
    <citation type="submission" date="2013-04" db="EMBL/GenBank/DDBJ databases">
        <title>Comparative Genomics of Relapsing Fever Spirochetes.</title>
        <authorList>
            <person name="Schwan T.G."/>
            <person name="Raffel S.J."/>
            <person name="Porcella S.F."/>
            <person name="Martens C.A."/>
            <person name="Bruno D.P."/>
            <person name="Ricklefs S.M."/>
            <person name="Barbian K.B."/>
        </authorList>
    </citation>
    <scope>NUCLEOTIDE SEQUENCE [LARGE SCALE GENOMIC DNA]</scope>
    <source>
        <strain evidence="1">Co53</strain>
    </source>
</reference>
<name>W5SUQ8_9SPIR</name>
<dbReference type="EMBL" id="CP005745">
    <property type="protein sequence ID" value="AHH10388.1"/>
    <property type="molecule type" value="Genomic_DNA"/>
</dbReference>
<proteinExistence type="predicted"/>
<evidence type="ECO:0000313" key="2">
    <source>
        <dbReference type="Proteomes" id="UP000019330"/>
    </source>
</evidence>
<evidence type="ECO:0008006" key="3">
    <source>
        <dbReference type="Google" id="ProtNLM"/>
    </source>
</evidence>
<dbReference type="AlphaFoldDB" id="W5SUQ8"/>
<protein>
    <recommendedName>
        <fullName evidence="3">DUF4163 domain-containing protein</fullName>
    </recommendedName>
</protein>
<organism evidence="1 2">
    <name type="scientific">Borrelia coriaceae ATCC 43381</name>
    <dbReference type="NCBI Taxonomy" id="1408429"/>
    <lineage>
        <taxon>Bacteria</taxon>
        <taxon>Pseudomonadati</taxon>
        <taxon>Spirochaetota</taxon>
        <taxon>Spirochaetia</taxon>
        <taxon>Spirochaetales</taxon>
        <taxon>Borreliaceae</taxon>
        <taxon>Borrelia</taxon>
    </lineage>
</organism>
<dbReference type="Proteomes" id="UP000019330">
    <property type="component" value="Chromosome"/>
</dbReference>
<dbReference type="PATRIC" id="fig|1313292.3.peg.233"/>
<gene>
    <name evidence="1" type="ORF">BCO_0092800</name>
</gene>
<dbReference type="HOGENOM" id="CLU_1145474_0_0_12"/>
<sequence>MEINVFMVKSSPAQKIFILASLLVIFMGCTKKPKKISFNDTETLYNAKDEIVIQSILAEEGNESFEYHIRIPKIIDSRTKNNNIKTFNDEVESYTNEIINNLESAAQNIKQESKKPSLKIDYEIYHGYGIYTIIVSATQVINNTSIINHRSYYIKDNGDYIYNIDEILKVEEAFPYFTQRIKEEIDKMYPNNLLFDLQQAVVYFENKKIIVKFPLYVFNLDDTENTQNIFEFSEEEAIKYIKRIK</sequence>